<accession>A0ABD3QFW2</accession>
<organism evidence="2 3">
    <name type="scientific">Cyclotella cryptica</name>
    <dbReference type="NCBI Taxonomy" id="29204"/>
    <lineage>
        <taxon>Eukaryota</taxon>
        <taxon>Sar</taxon>
        <taxon>Stramenopiles</taxon>
        <taxon>Ochrophyta</taxon>
        <taxon>Bacillariophyta</taxon>
        <taxon>Coscinodiscophyceae</taxon>
        <taxon>Thalassiosirophycidae</taxon>
        <taxon>Stephanodiscales</taxon>
        <taxon>Stephanodiscaceae</taxon>
        <taxon>Cyclotella</taxon>
    </lineage>
</organism>
<sequence>MRSSSWSVFDALLPASKRSYFTNQYQLRDIAQHQNRPAHTHFIESLPKNSNSISLLSDPSLLGSNFKCSTRKEQQPTVSASSSVSFSPPTRSANRSITHIAVAICRVSKLLLLRFFL</sequence>
<proteinExistence type="predicted"/>
<evidence type="ECO:0000313" key="3">
    <source>
        <dbReference type="Proteomes" id="UP001516023"/>
    </source>
</evidence>
<evidence type="ECO:0000256" key="1">
    <source>
        <dbReference type="SAM" id="MobiDB-lite"/>
    </source>
</evidence>
<gene>
    <name evidence="2" type="ORF">HJC23_004422</name>
</gene>
<comment type="caution">
    <text evidence="2">The sequence shown here is derived from an EMBL/GenBank/DDBJ whole genome shotgun (WGS) entry which is preliminary data.</text>
</comment>
<keyword evidence="3" id="KW-1185">Reference proteome</keyword>
<dbReference type="Proteomes" id="UP001516023">
    <property type="component" value="Unassembled WGS sequence"/>
</dbReference>
<name>A0ABD3QFW2_9STRA</name>
<protein>
    <submittedName>
        <fullName evidence="2">Uncharacterized protein</fullName>
    </submittedName>
</protein>
<feature type="region of interest" description="Disordered" evidence="1">
    <location>
        <begin position="72"/>
        <end position="92"/>
    </location>
</feature>
<feature type="compositionally biased region" description="Low complexity" evidence="1">
    <location>
        <begin position="77"/>
        <end position="92"/>
    </location>
</feature>
<dbReference type="AlphaFoldDB" id="A0ABD3QFW2"/>
<evidence type="ECO:0000313" key="2">
    <source>
        <dbReference type="EMBL" id="KAL3798671.1"/>
    </source>
</evidence>
<reference evidence="2 3" key="1">
    <citation type="journal article" date="2020" name="G3 (Bethesda)">
        <title>Improved Reference Genome for Cyclotella cryptica CCMP332, a Model for Cell Wall Morphogenesis, Salinity Adaptation, and Lipid Production in Diatoms (Bacillariophyta).</title>
        <authorList>
            <person name="Roberts W.R."/>
            <person name="Downey K.M."/>
            <person name="Ruck E.C."/>
            <person name="Traller J.C."/>
            <person name="Alverson A.J."/>
        </authorList>
    </citation>
    <scope>NUCLEOTIDE SEQUENCE [LARGE SCALE GENOMIC DNA]</scope>
    <source>
        <strain evidence="2 3">CCMP332</strain>
    </source>
</reference>
<dbReference type="EMBL" id="JABMIG020000044">
    <property type="protein sequence ID" value="KAL3798671.1"/>
    <property type="molecule type" value="Genomic_DNA"/>
</dbReference>